<dbReference type="InterPro" id="IPR001304">
    <property type="entry name" value="C-type_lectin-like"/>
</dbReference>
<organism evidence="2 3">
    <name type="scientific">Tegillarca granosa</name>
    <name type="common">Malaysian cockle</name>
    <name type="synonym">Anadara granosa</name>
    <dbReference type="NCBI Taxonomy" id="220873"/>
    <lineage>
        <taxon>Eukaryota</taxon>
        <taxon>Metazoa</taxon>
        <taxon>Spiralia</taxon>
        <taxon>Lophotrochozoa</taxon>
        <taxon>Mollusca</taxon>
        <taxon>Bivalvia</taxon>
        <taxon>Autobranchia</taxon>
        <taxon>Pteriomorphia</taxon>
        <taxon>Arcoida</taxon>
        <taxon>Arcoidea</taxon>
        <taxon>Arcidae</taxon>
        <taxon>Tegillarca</taxon>
    </lineage>
</organism>
<evidence type="ECO:0000313" key="2">
    <source>
        <dbReference type="EMBL" id="KAJ8313331.1"/>
    </source>
</evidence>
<dbReference type="Proteomes" id="UP001217089">
    <property type="component" value="Unassembled WGS sequence"/>
</dbReference>
<dbReference type="Gene3D" id="3.10.100.10">
    <property type="entry name" value="Mannose-Binding Protein A, subunit A"/>
    <property type="match status" value="1"/>
</dbReference>
<dbReference type="PROSITE" id="PS50041">
    <property type="entry name" value="C_TYPE_LECTIN_2"/>
    <property type="match status" value="1"/>
</dbReference>
<comment type="caution">
    <text evidence="2">The sequence shown here is derived from an EMBL/GenBank/DDBJ whole genome shotgun (WGS) entry which is preliminary data.</text>
</comment>
<dbReference type="InterPro" id="IPR016186">
    <property type="entry name" value="C-type_lectin-like/link_sf"/>
</dbReference>
<reference evidence="2 3" key="1">
    <citation type="submission" date="2022-12" db="EMBL/GenBank/DDBJ databases">
        <title>Chromosome-level genome of Tegillarca granosa.</title>
        <authorList>
            <person name="Kim J."/>
        </authorList>
    </citation>
    <scope>NUCLEOTIDE SEQUENCE [LARGE SCALE GENOMIC DNA]</scope>
    <source>
        <strain evidence="2">Teg-2019</strain>
        <tissue evidence="2">Adductor muscle</tissue>
    </source>
</reference>
<accession>A0ABQ9FAS4</accession>
<protein>
    <recommendedName>
        <fullName evidence="1">C-type lectin domain-containing protein</fullName>
    </recommendedName>
</protein>
<evidence type="ECO:0000259" key="1">
    <source>
        <dbReference type="PROSITE" id="PS50041"/>
    </source>
</evidence>
<dbReference type="CDD" id="cd00037">
    <property type="entry name" value="CLECT"/>
    <property type="match status" value="1"/>
</dbReference>
<dbReference type="EMBL" id="JARBDR010000376">
    <property type="protein sequence ID" value="KAJ8313331.1"/>
    <property type="molecule type" value="Genomic_DNA"/>
</dbReference>
<gene>
    <name evidence="2" type="ORF">KUTeg_009117</name>
</gene>
<evidence type="ECO:0000313" key="3">
    <source>
        <dbReference type="Proteomes" id="UP001217089"/>
    </source>
</evidence>
<sequence length="100" mass="11190">MTSKILSVLYQLRNHCKKLGNAYLATIDNLGHHDHWIGGSDYYVEGSWRWLKTGLGIKYFNWGPGQPSGTNLAEKDCIAIRNYNGTYMWHTASASGPTIG</sequence>
<feature type="domain" description="C-type lectin" evidence="1">
    <location>
        <begin position="36"/>
        <end position="90"/>
    </location>
</feature>
<dbReference type="InterPro" id="IPR016187">
    <property type="entry name" value="CTDL_fold"/>
</dbReference>
<keyword evidence="3" id="KW-1185">Reference proteome</keyword>
<dbReference type="SUPFAM" id="SSF56436">
    <property type="entry name" value="C-type lectin-like"/>
    <property type="match status" value="1"/>
</dbReference>
<proteinExistence type="predicted"/>
<name>A0ABQ9FAS4_TEGGR</name>